<proteinExistence type="predicted"/>
<dbReference type="InterPro" id="IPR036864">
    <property type="entry name" value="Zn2-C6_fun-type_DNA-bd_sf"/>
</dbReference>
<evidence type="ECO:0000256" key="2">
    <source>
        <dbReference type="SAM" id="Coils"/>
    </source>
</evidence>
<organism evidence="5 6">
    <name type="scientific">Aaosphaeria arxii CBS 175.79</name>
    <dbReference type="NCBI Taxonomy" id="1450172"/>
    <lineage>
        <taxon>Eukaryota</taxon>
        <taxon>Fungi</taxon>
        <taxon>Dikarya</taxon>
        <taxon>Ascomycota</taxon>
        <taxon>Pezizomycotina</taxon>
        <taxon>Dothideomycetes</taxon>
        <taxon>Pleosporomycetidae</taxon>
        <taxon>Pleosporales</taxon>
        <taxon>Pleosporales incertae sedis</taxon>
        <taxon>Aaosphaeria</taxon>
    </lineage>
</organism>
<feature type="coiled-coil region" evidence="2">
    <location>
        <begin position="608"/>
        <end position="635"/>
    </location>
</feature>
<dbReference type="GO" id="GO:0008270">
    <property type="term" value="F:zinc ion binding"/>
    <property type="evidence" value="ECO:0007669"/>
    <property type="project" value="InterPro"/>
</dbReference>
<feature type="compositionally biased region" description="Basic and acidic residues" evidence="3">
    <location>
        <begin position="331"/>
        <end position="341"/>
    </location>
</feature>
<dbReference type="PROSITE" id="PS00463">
    <property type="entry name" value="ZN2_CY6_FUNGAL_1"/>
    <property type="match status" value="1"/>
</dbReference>
<dbReference type="EMBL" id="ML978076">
    <property type="protein sequence ID" value="KAF2010498.1"/>
    <property type="molecule type" value="Genomic_DNA"/>
</dbReference>
<sequence>MVNTGRPSRGCLTCRRRRIKCDETRPDCKRCVKLNVDCEWRDEWSTVIRPQESWAKKTVAQRVERVQNRRNEQQERELLLNHPSTVLPSSDGMVGLQVRPELYAIERFYQDYGFRANTVNFLNFVEPYYGSQAISQCINSVLPAVALVNVAKQQRRHDLMQEARRHYGRALRSMTEILKDPVARKHDATLVTVYLMALYEVICFDREPGQISPLQSHGKGRLAILRLRGPEQLDTQAGRNLFIVIYSEQLNGSLFHRNGQVLDEAPTWLRDRFPVSPIVNQIMLMHDVSVYLKKLDDLLRARKKDRLQISETFAQGLEFAAELSKQNRLRAEGATSKDADLKQYAPRVFRQARHRTRPSESRKAKPKSPHTSKTPKPRMQGPGDDTANKETTPREVPSSSPTVRSQPPEPSAAQQPPRDVQLRTIPIKKEREDYGPHPANAAPARNQNPTYPLLNLVQQDVSSITGKRREETDPQVATYFSITWSILGNLCRATEIYLLQALLEALPFLDAKQCDALHIDPERLRTEWDASIATRAVQIYEHVPYGLGEVDSSGNRFPIRLTGTLYRAYMQLCCMQAALAAPQTPRKYRIRLAKRLDSISKEMGIGLAGELLAALEDAEALLKTEEAKAGEEDEDPSLKLNEKMFYIGMYIDDKKKVPLFVSEAFTR</sequence>
<feature type="region of interest" description="Disordered" evidence="3">
    <location>
        <begin position="430"/>
        <end position="449"/>
    </location>
</feature>
<dbReference type="InterPro" id="IPR001138">
    <property type="entry name" value="Zn2Cys6_DnaBD"/>
</dbReference>
<dbReference type="InterPro" id="IPR053175">
    <property type="entry name" value="DHMBA_Reg_Transcription_Factor"/>
</dbReference>
<dbReference type="SMART" id="SM00066">
    <property type="entry name" value="GAL4"/>
    <property type="match status" value="1"/>
</dbReference>
<dbReference type="GeneID" id="54288740"/>
<dbReference type="SUPFAM" id="SSF57701">
    <property type="entry name" value="Zn2/Cys6 DNA-binding domain"/>
    <property type="match status" value="1"/>
</dbReference>
<dbReference type="Proteomes" id="UP000799778">
    <property type="component" value="Unassembled WGS sequence"/>
</dbReference>
<dbReference type="AlphaFoldDB" id="A0A6A5XC15"/>
<keyword evidence="1" id="KW-0539">Nucleus</keyword>
<keyword evidence="6" id="KW-1185">Reference proteome</keyword>
<dbReference type="PANTHER" id="PTHR38791">
    <property type="entry name" value="ZN(II)2CYS6 TRANSCRIPTION FACTOR (EUROFUNG)-RELATED-RELATED"/>
    <property type="match status" value="1"/>
</dbReference>
<evidence type="ECO:0000256" key="3">
    <source>
        <dbReference type="SAM" id="MobiDB-lite"/>
    </source>
</evidence>
<feature type="region of interest" description="Disordered" evidence="3">
    <location>
        <begin position="331"/>
        <end position="420"/>
    </location>
</feature>
<protein>
    <recommendedName>
        <fullName evidence="4">Zn(2)-C6 fungal-type domain-containing protein</fullName>
    </recommendedName>
</protein>
<evidence type="ECO:0000259" key="4">
    <source>
        <dbReference type="PROSITE" id="PS50048"/>
    </source>
</evidence>
<evidence type="ECO:0000313" key="5">
    <source>
        <dbReference type="EMBL" id="KAF2010498.1"/>
    </source>
</evidence>
<feature type="domain" description="Zn(2)-C6 fungal-type" evidence="4">
    <location>
        <begin position="10"/>
        <end position="40"/>
    </location>
</feature>
<dbReference type="PROSITE" id="PS50048">
    <property type="entry name" value="ZN2_CY6_FUNGAL_2"/>
    <property type="match status" value="1"/>
</dbReference>
<dbReference type="Gene3D" id="4.10.240.10">
    <property type="entry name" value="Zn(2)-C6 fungal-type DNA-binding domain"/>
    <property type="match status" value="1"/>
</dbReference>
<dbReference type="RefSeq" id="XP_033378837.1">
    <property type="nucleotide sequence ID" value="XM_033531343.1"/>
</dbReference>
<keyword evidence="2" id="KW-0175">Coiled coil</keyword>
<name>A0A6A5XC15_9PLEO</name>
<evidence type="ECO:0000256" key="1">
    <source>
        <dbReference type="ARBA" id="ARBA00023242"/>
    </source>
</evidence>
<dbReference type="OrthoDB" id="5429770at2759"/>
<dbReference type="Pfam" id="PF00172">
    <property type="entry name" value="Zn_clus"/>
    <property type="match status" value="1"/>
</dbReference>
<dbReference type="GO" id="GO:0000981">
    <property type="term" value="F:DNA-binding transcription factor activity, RNA polymerase II-specific"/>
    <property type="evidence" value="ECO:0007669"/>
    <property type="project" value="InterPro"/>
</dbReference>
<accession>A0A6A5XC15</accession>
<feature type="compositionally biased region" description="Basic residues" evidence="3">
    <location>
        <begin position="364"/>
        <end position="376"/>
    </location>
</feature>
<dbReference type="CDD" id="cd00067">
    <property type="entry name" value="GAL4"/>
    <property type="match status" value="1"/>
</dbReference>
<gene>
    <name evidence="5" type="ORF">BU24DRAFT_454859</name>
</gene>
<evidence type="ECO:0000313" key="6">
    <source>
        <dbReference type="Proteomes" id="UP000799778"/>
    </source>
</evidence>
<feature type="compositionally biased region" description="Low complexity" evidence="3">
    <location>
        <begin position="436"/>
        <end position="449"/>
    </location>
</feature>
<reference evidence="5" key="1">
    <citation type="journal article" date="2020" name="Stud. Mycol.">
        <title>101 Dothideomycetes genomes: a test case for predicting lifestyles and emergence of pathogens.</title>
        <authorList>
            <person name="Haridas S."/>
            <person name="Albert R."/>
            <person name="Binder M."/>
            <person name="Bloem J."/>
            <person name="Labutti K."/>
            <person name="Salamov A."/>
            <person name="Andreopoulos B."/>
            <person name="Baker S."/>
            <person name="Barry K."/>
            <person name="Bills G."/>
            <person name="Bluhm B."/>
            <person name="Cannon C."/>
            <person name="Castanera R."/>
            <person name="Culley D."/>
            <person name="Daum C."/>
            <person name="Ezra D."/>
            <person name="Gonzalez J."/>
            <person name="Henrissat B."/>
            <person name="Kuo A."/>
            <person name="Liang C."/>
            <person name="Lipzen A."/>
            <person name="Lutzoni F."/>
            <person name="Magnuson J."/>
            <person name="Mondo S."/>
            <person name="Nolan M."/>
            <person name="Ohm R."/>
            <person name="Pangilinan J."/>
            <person name="Park H.-J."/>
            <person name="Ramirez L."/>
            <person name="Alfaro M."/>
            <person name="Sun H."/>
            <person name="Tritt A."/>
            <person name="Yoshinaga Y."/>
            <person name="Zwiers L.-H."/>
            <person name="Turgeon B."/>
            <person name="Goodwin S."/>
            <person name="Spatafora J."/>
            <person name="Crous P."/>
            <person name="Grigoriev I."/>
        </authorList>
    </citation>
    <scope>NUCLEOTIDE SEQUENCE</scope>
    <source>
        <strain evidence="5">CBS 175.79</strain>
    </source>
</reference>